<reference evidence="7 8" key="1">
    <citation type="submission" date="2016-10" db="EMBL/GenBank/DDBJ databases">
        <authorList>
            <person name="de Groot N.N."/>
        </authorList>
    </citation>
    <scope>NUCLEOTIDE SEQUENCE [LARGE SCALE GENOMIC DNA]</scope>
    <source>
        <strain evidence="7 8">CGMCC 1.5012</strain>
    </source>
</reference>
<sequence>MSLLGGTSFNLLQQSMDAVWTKQLVTMQNLANVETPGYKAKYVGFETVFKKLIGSNDDKLYPQIQATVKEDTATSMREDGNNVDPEKENLELLRAQIQFDYLQSKMNYRFNSLEHVISEGRK</sequence>
<evidence type="ECO:0000256" key="4">
    <source>
        <dbReference type="ARBA" id="ARBA00023143"/>
    </source>
</evidence>
<comment type="similarity">
    <text evidence="2 6">Belongs to the flagella basal body rod proteins family.</text>
</comment>
<proteinExistence type="inferred from homology"/>
<organism evidence="7 8">
    <name type="scientific">Acetanaerobacterium elongatum</name>
    <dbReference type="NCBI Taxonomy" id="258515"/>
    <lineage>
        <taxon>Bacteria</taxon>
        <taxon>Bacillati</taxon>
        <taxon>Bacillota</taxon>
        <taxon>Clostridia</taxon>
        <taxon>Eubacteriales</taxon>
        <taxon>Oscillospiraceae</taxon>
        <taxon>Acetanaerobacterium</taxon>
    </lineage>
</organism>
<gene>
    <name evidence="7" type="ORF">SAMN05192585_11360</name>
</gene>
<dbReference type="OrthoDB" id="9792068at2"/>
<keyword evidence="8" id="KW-1185">Reference proteome</keyword>
<keyword evidence="4 6" id="KW-0975">Bacterial flagellum</keyword>
<keyword evidence="7" id="KW-0966">Cell projection</keyword>
<dbReference type="AlphaFoldDB" id="A0A1G9ZGL6"/>
<evidence type="ECO:0000313" key="8">
    <source>
        <dbReference type="Proteomes" id="UP000199182"/>
    </source>
</evidence>
<dbReference type="NCBIfam" id="TIGR01396">
    <property type="entry name" value="FlgB"/>
    <property type="match status" value="1"/>
</dbReference>
<keyword evidence="7" id="KW-0969">Cilium</keyword>
<dbReference type="InterPro" id="IPR006300">
    <property type="entry name" value="FlgB"/>
</dbReference>
<keyword evidence="7" id="KW-0282">Flagellum</keyword>
<comment type="subunit">
    <text evidence="6">The basal body constitutes a major portion of the flagellar organelle and consists of a number of rings mounted on a central rod.</text>
</comment>
<evidence type="ECO:0000256" key="3">
    <source>
        <dbReference type="ARBA" id="ARBA00014376"/>
    </source>
</evidence>
<evidence type="ECO:0000256" key="6">
    <source>
        <dbReference type="PIRNR" id="PIRNR002889"/>
    </source>
</evidence>
<dbReference type="GO" id="GO:0030694">
    <property type="term" value="C:bacterial-type flagellum basal body, rod"/>
    <property type="evidence" value="ECO:0007669"/>
    <property type="project" value="InterPro"/>
</dbReference>
<dbReference type="RefSeq" id="WP_092639690.1">
    <property type="nucleotide sequence ID" value="NZ_FNID01000013.1"/>
</dbReference>
<dbReference type="GO" id="GO:0071973">
    <property type="term" value="P:bacterial-type flagellum-dependent cell motility"/>
    <property type="evidence" value="ECO:0007669"/>
    <property type="project" value="InterPro"/>
</dbReference>
<evidence type="ECO:0000256" key="2">
    <source>
        <dbReference type="ARBA" id="ARBA00009677"/>
    </source>
</evidence>
<evidence type="ECO:0000313" key="7">
    <source>
        <dbReference type="EMBL" id="SDN20592.1"/>
    </source>
</evidence>
<comment type="function">
    <text evidence="5 6">Structural component of flagellum, the bacterial motility apparatus. Part of the rod structure of flagellar basal body.</text>
</comment>
<protein>
    <recommendedName>
        <fullName evidence="3 6">Flagellar basal body rod protein FlgB</fullName>
    </recommendedName>
</protein>
<accession>A0A1G9ZGL6</accession>
<dbReference type="STRING" id="258515.SAMN05192585_11360"/>
<name>A0A1G9ZGL6_9FIRM</name>
<comment type="subcellular location">
    <subcellularLocation>
        <location evidence="1 6">Bacterial flagellum basal body</location>
    </subcellularLocation>
</comment>
<dbReference type="Proteomes" id="UP000199182">
    <property type="component" value="Unassembled WGS sequence"/>
</dbReference>
<evidence type="ECO:0000256" key="5">
    <source>
        <dbReference type="ARBA" id="ARBA00024934"/>
    </source>
</evidence>
<dbReference type="EMBL" id="FNID01000013">
    <property type="protein sequence ID" value="SDN20592.1"/>
    <property type="molecule type" value="Genomic_DNA"/>
</dbReference>
<evidence type="ECO:0000256" key="1">
    <source>
        <dbReference type="ARBA" id="ARBA00004117"/>
    </source>
</evidence>
<dbReference type="PIRSF" id="PIRSF002889">
    <property type="entry name" value="Rod_FlgB"/>
    <property type="match status" value="1"/>
</dbReference>